<accession>A0A9P3LLS1</accession>
<name>A0A9P3LLS1_9APHY</name>
<comment type="caution">
    <text evidence="1">The sequence shown here is derived from an EMBL/GenBank/DDBJ whole genome shotgun (WGS) entry which is preliminary data.</text>
</comment>
<reference evidence="1 2" key="1">
    <citation type="submission" date="2021-08" db="EMBL/GenBank/DDBJ databases">
        <title>Draft Genome Sequence of Phanerochaete sordida strain YK-624.</title>
        <authorList>
            <person name="Mori T."/>
            <person name="Dohra H."/>
            <person name="Suzuki T."/>
            <person name="Kawagishi H."/>
            <person name="Hirai H."/>
        </authorList>
    </citation>
    <scope>NUCLEOTIDE SEQUENCE [LARGE SCALE GENOMIC DNA]</scope>
    <source>
        <strain evidence="1 2">YK-624</strain>
    </source>
</reference>
<gene>
    <name evidence="1" type="ORF">PsYK624_152320</name>
</gene>
<sequence length="203" mass="22373">MTELWLSYHQASRAHAPPTAQLLDLDTKAHTLVDLEDVLEHVLAQGFLAHALRPLAWWEKHGGERVRNSAAVAELLAQGAGACQEAAMRLVIADVPPAMWMGYRYTVSLGTPCITQRIKVDALRAHACGGRPRLAHVTNHLFERGFLAAHLRSRVHWEGVCGADLAEDADLFELLTTGEGICEEQPLTLVVDNAFLHDHRCHG</sequence>
<evidence type="ECO:0000313" key="2">
    <source>
        <dbReference type="Proteomes" id="UP000703269"/>
    </source>
</evidence>
<dbReference type="OrthoDB" id="2887913at2759"/>
<proteinExistence type="predicted"/>
<dbReference type="AlphaFoldDB" id="A0A9P3LLS1"/>
<organism evidence="1 2">
    <name type="scientific">Phanerochaete sordida</name>
    <dbReference type="NCBI Taxonomy" id="48140"/>
    <lineage>
        <taxon>Eukaryota</taxon>
        <taxon>Fungi</taxon>
        <taxon>Dikarya</taxon>
        <taxon>Basidiomycota</taxon>
        <taxon>Agaricomycotina</taxon>
        <taxon>Agaricomycetes</taxon>
        <taxon>Polyporales</taxon>
        <taxon>Phanerochaetaceae</taxon>
        <taxon>Phanerochaete</taxon>
    </lineage>
</organism>
<dbReference type="EMBL" id="BPQB01000098">
    <property type="protein sequence ID" value="GJE98994.1"/>
    <property type="molecule type" value="Genomic_DNA"/>
</dbReference>
<evidence type="ECO:0000313" key="1">
    <source>
        <dbReference type="EMBL" id="GJE98994.1"/>
    </source>
</evidence>
<keyword evidence="2" id="KW-1185">Reference proteome</keyword>
<dbReference type="Proteomes" id="UP000703269">
    <property type="component" value="Unassembled WGS sequence"/>
</dbReference>
<protein>
    <submittedName>
        <fullName evidence="1">Uncharacterized protein</fullName>
    </submittedName>
</protein>